<dbReference type="PANTHER" id="PTHR30522">
    <property type="entry name" value="NUCLEOSIDE TRIPHOSPHATE PYROPHOSPHOHYDROLASE"/>
    <property type="match status" value="1"/>
</dbReference>
<keyword evidence="2" id="KW-0378">Hydrolase</keyword>
<evidence type="ECO:0000259" key="1">
    <source>
        <dbReference type="Pfam" id="PF03819"/>
    </source>
</evidence>
<sequence>MPSWSRREHTVNESPVVVLLDPLRPHVFPLEALPFLSGAIDIDPDVPDSVRGALPATTPGAAVTVMMDTAEPKIAALSAAGVKMIRAEPIHGDRLVEAASIMDRLWNRGGWESTQTHESLSVYLVEETYEVLDAIRSDDESDLREELGDLLLQVLFHSRIAQAHGVFELDDVAGALIAKLVHRSPHLVSSGAVDIAEQERAWDALKAAEKARASSMDGIARSQPPLLLAEKVLSRAAKAGVIESADEADLEALIEQCRRADTALLGALDMLIADIRIREGTRLEDVED</sequence>
<dbReference type="GO" id="GO:0046076">
    <property type="term" value="P:dTTP catabolic process"/>
    <property type="evidence" value="ECO:0007669"/>
    <property type="project" value="TreeGrafter"/>
</dbReference>
<protein>
    <submittedName>
        <fullName evidence="2">Nucleoside triphosphate hydrolase</fullName>
    </submittedName>
</protein>
<dbReference type="GO" id="GO:0047429">
    <property type="term" value="F:nucleoside triphosphate diphosphatase activity"/>
    <property type="evidence" value="ECO:0007669"/>
    <property type="project" value="TreeGrafter"/>
</dbReference>
<accession>A0A6G9CY00</accession>
<dbReference type="GO" id="GO:0046081">
    <property type="term" value="P:dUTP catabolic process"/>
    <property type="evidence" value="ECO:0007669"/>
    <property type="project" value="TreeGrafter"/>
</dbReference>
<dbReference type="GO" id="GO:0046061">
    <property type="term" value="P:dATP catabolic process"/>
    <property type="evidence" value="ECO:0007669"/>
    <property type="project" value="TreeGrafter"/>
</dbReference>
<dbReference type="Pfam" id="PF03819">
    <property type="entry name" value="MazG"/>
    <property type="match status" value="1"/>
</dbReference>
<proteinExistence type="predicted"/>
<organism evidence="2 3">
    <name type="scientific">Rhodococcus erythropolis</name>
    <name type="common">Arthrobacter picolinophilus</name>
    <dbReference type="NCBI Taxonomy" id="1833"/>
    <lineage>
        <taxon>Bacteria</taxon>
        <taxon>Bacillati</taxon>
        <taxon>Actinomycetota</taxon>
        <taxon>Actinomycetes</taxon>
        <taxon>Mycobacteriales</taxon>
        <taxon>Nocardiaceae</taxon>
        <taxon>Rhodococcus</taxon>
        <taxon>Rhodococcus erythropolis group</taxon>
    </lineage>
</organism>
<dbReference type="GO" id="GO:0046047">
    <property type="term" value="P:TTP catabolic process"/>
    <property type="evidence" value="ECO:0007669"/>
    <property type="project" value="TreeGrafter"/>
</dbReference>
<dbReference type="EMBL" id="CP050124">
    <property type="protein sequence ID" value="QIP41764.1"/>
    <property type="molecule type" value="Genomic_DNA"/>
</dbReference>
<dbReference type="GO" id="GO:0046052">
    <property type="term" value="P:UTP catabolic process"/>
    <property type="evidence" value="ECO:0007669"/>
    <property type="project" value="TreeGrafter"/>
</dbReference>
<dbReference type="InterPro" id="IPR004518">
    <property type="entry name" value="MazG-like_dom"/>
</dbReference>
<dbReference type="GO" id="GO:0006203">
    <property type="term" value="P:dGTP catabolic process"/>
    <property type="evidence" value="ECO:0007669"/>
    <property type="project" value="TreeGrafter"/>
</dbReference>
<gene>
    <name evidence="2" type="ORF">G9444_4520</name>
</gene>
<dbReference type="PANTHER" id="PTHR30522:SF0">
    <property type="entry name" value="NUCLEOSIDE TRIPHOSPHATE PYROPHOSPHOHYDROLASE"/>
    <property type="match status" value="1"/>
</dbReference>
<evidence type="ECO:0000313" key="2">
    <source>
        <dbReference type="EMBL" id="QIP41764.1"/>
    </source>
</evidence>
<reference evidence="2 3" key="1">
    <citation type="submission" date="2020-03" db="EMBL/GenBank/DDBJ databases">
        <title>Screen low temperature-resistant strains for efficient degradation of petroleum hydrocarbons under the low temperature.</title>
        <authorList>
            <person name="Wang Y."/>
            <person name="Chen J."/>
        </authorList>
    </citation>
    <scope>NUCLEOTIDE SEQUENCE [LARGE SCALE GENOMIC DNA]</scope>
    <source>
        <strain evidence="2 3">KB1</strain>
    </source>
</reference>
<feature type="domain" description="NTP pyrophosphohydrolase MazG-like" evidence="1">
    <location>
        <begin position="115"/>
        <end position="187"/>
    </location>
</feature>
<dbReference type="AlphaFoldDB" id="A0A6G9CY00"/>
<dbReference type="Gene3D" id="1.10.287.1080">
    <property type="entry name" value="MazG-like"/>
    <property type="match status" value="1"/>
</dbReference>
<evidence type="ECO:0000313" key="3">
    <source>
        <dbReference type="Proteomes" id="UP000502345"/>
    </source>
</evidence>
<name>A0A6G9CY00_RHOER</name>
<dbReference type="InterPro" id="IPR011551">
    <property type="entry name" value="NTP_PyrPHydrolase_MazG"/>
</dbReference>
<dbReference type="CDD" id="cd11528">
    <property type="entry name" value="NTP-PPase_MazG_Nterm"/>
    <property type="match status" value="1"/>
</dbReference>
<dbReference type="Proteomes" id="UP000502345">
    <property type="component" value="Chromosome"/>
</dbReference>
<dbReference type="InterPro" id="IPR048015">
    <property type="entry name" value="NTP-PPase_MazG-like_N"/>
</dbReference>
<dbReference type="SUPFAM" id="SSF101386">
    <property type="entry name" value="all-alpha NTP pyrophosphatases"/>
    <property type="match status" value="1"/>
</dbReference>